<feature type="repeat" description="PPR" evidence="3">
    <location>
        <begin position="126"/>
        <end position="160"/>
    </location>
</feature>
<dbReference type="Pfam" id="PF01535">
    <property type="entry name" value="PPR"/>
    <property type="match status" value="2"/>
</dbReference>
<protein>
    <submittedName>
        <fullName evidence="5">Uncharacterized protein</fullName>
    </submittedName>
</protein>
<name>A0A151UHX8_CAJCA</name>
<evidence type="ECO:0000256" key="1">
    <source>
        <dbReference type="ARBA" id="ARBA00007626"/>
    </source>
</evidence>
<dbReference type="PANTHER" id="PTHR47447">
    <property type="entry name" value="OS03G0856100 PROTEIN"/>
    <property type="match status" value="1"/>
</dbReference>
<sequence length="369" mass="41553">MASKLFSKASHLQSKARLEDSVVCALCTSFREGRNWDAVTREFGALELNDSSVEQVLLHLNSPTDAKAALGFFHWAAKRHNGFQHATRSYCIAIHLLLGARGHVAESERDVVVLLKRLLQKNLLHETVVYSLIVHAKVVFGDLDSARGLFMEMVRRGFEGNAFVYNSFIGAFCRDGRIEEAVGLMREMEGKGLEPYGETFEHILVGCAADSERLEECLRAFEEMVKVGFVPGCLVFNEVVERLCERGYVEKANEMLTVLLDRGFLPNDVTYCRLMQGYAEKEEVQEVLKLYYEMEYRSVSPGLLVFVAIIRCLCRCGKVEDAERYLRIMKGRSVSPDVTVYEALIDGYAKKGDSGKAICLREEMASLVL</sequence>
<accession>A0A151UHX8</accession>
<dbReference type="Gramene" id="C.cajan_48664.t">
    <property type="protein sequence ID" value="C.cajan_48664.t"/>
    <property type="gene ID" value="C.cajan_48664"/>
</dbReference>
<evidence type="ECO:0000256" key="3">
    <source>
        <dbReference type="PROSITE-ProRule" id="PRU00708"/>
    </source>
</evidence>
<reference evidence="5 6" key="1">
    <citation type="journal article" date="2012" name="Nat. Biotechnol.">
        <title>Draft genome sequence of pigeonpea (Cajanus cajan), an orphan legume crop of resource-poor farmers.</title>
        <authorList>
            <person name="Varshney R.K."/>
            <person name="Chen W."/>
            <person name="Li Y."/>
            <person name="Bharti A.K."/>
            <person name="Saxena R.K."/>
            <person name="Schlueter J.A."/>
            <person name="Donoghue M.T."/>
            <person name="Azam S."/>
            <person name="Fan G."/>
            <person name="Whaley A.M."/>
            <person name="Farmer A.D."/>
            <person name="Sheridan J."/>
            <person name="Iwata A."/>
            <person name="Tuteja R."/>
            <person name="Penmetsa R.V."/>
            <person name="Wu W."/>
            <person name="Upadhyaya H.D."/>
            <person name="Yang S.P."/>
            <person name="Shah T."/>
            <person name="Saxena K.B."/>
            <person name="Michael T."/>
            <person name="McCombie W.R."/>
            <person name="Yang B."/>
            <person name="Zhang G."/>
            <person name="Yang H."/>
            <person name="Wang J."/>
            <person name="Spillane C."/>
            <person name="Cook D.R."/>
            <person name="May G.D."/>
            <person name="Xu X."/>
            <person name="Jackson S.A."/>
        </authorList>
    </citation>
    <scope>NUCLEOTIDE SEQUENCE [LARGE SCALE GENOMIC DNA]</scope>
    <source>
        <strain evidence="6">cv. Asha</strain>
    </source>
</reference>
<feature type="repeat" description="PPR" evidence="3">
    <location>
        <begin position="267"/>
        <end position="301"/>
    </location>
</feature>
<feature type="repeat" description="PPR" evidence="3">
    <location>
        <begin position="337"/>
        <end position="369"/>
    </location>
</feature>
<dbReference type="AlphaFoldDB" id="A0A151UHX8"/>
<dbReference type="Pfam" id="PF12854">
    <property type="entry name" value="PPR_1"/>
    <property type="match status" value="1"/>
</dbReference>
<dbReference type="NCBIfam" id="TIGR00756">
    <property type="entry name" value="PPR"/>
    <property type="match status" value="4"/>
</dbReference>
<dbReference type="Gramene" id="C.cajan_28770.t">
    <property type="protein sequence ID" value="C.cajan_28770.t"/>
    <property type="gene ID" value="C.cajan_28770"/>
</dbReference>
<dbReference type="Pfam" id="PF13041">
    <property type="entry name" value="PPR_2"/>
    <property type="match status" value="1"/>
</dbReference>
<evidence type="ECO:0000313" key="6">
    <source>
        <dbReference type="Proteomes" id="UP000075243"/>
    </source>
</evidence>
<proteinExistence type="inferred from homology"/>
<evidence type="ECO:0000313" key="4">
    <source>
        <dbReference type="EMBL" id="KYP48845.1"/>
    </source>
</evidence>
<gene>
    <name evidence="4" type="ORF">KK1_029488</name>
    <name evidence="5" type="ORF">KK1_049451</name>
</gene>
<dbReference type="PROSITE" id="PS51375">
    <property type="entry name" value="PPR"/>
    <property type="match status" value="5"/>
</dbReference>
<dbReference type="InterPro" id="IPR002885">
    <property type="entry name" value="PPR_rpt"/>
</dbReference>
<keyword evidence="2" id="KW-0677">Repeat</keyword>
<dbReference type="Gene3D" id="1.25.40.10">
    <property type="entry name" value="Tetratricopeptide repeat domain"/>
    <property type="match status" value="3"/>
</dbReference>
<dbReference type="InterPro" id="IPR011990">
    <property type="entry name" value="TPR-like_helical_dom_sf"/>
</dbReference>
<evidence type="ECO:0000313" key="5">
    <source>
        <dbReference type="EMBL" id="KYP78895.1"/>
    </source>
</evidence>
<organism evidence="5 6">
    <name type="scientific">Cajanus cajan</name>
    <name type="common">Pigeon pea</name>
    <name type="synonym">Cajanus indicus</name>
    <dbReference type="NCBI Taxonomy" id="3821"/>
    <lineage>
        <taxon>Eukaryota</taxon>
        <taxon>Viridiplantae</taxon>
        <taxon>Streptophyta</taxon>
        <taxon>Embryophyta</taxon>
        <taxon>Tracheophyta</taxon>
        <taxon>Spermatophyta</taxon>
        <taxon>Magnoliopsida</taxon>
        <taxon>eudicotyledons</taxon>
        <taxon>Gunneridae</taxon>
        <taxon>Pentapetalae</taxon>
        <taxon>rosids</taxon>
        <taxon>fabids</taxon>
        <taxon>Fabales</taxon>
        <taxon>Fabaceae</taxon>
        <taxon>Papilionoideae</taxon>
        <taxon>50 kb inversion clade</taxon>
        <taxon>NPAAA clade</taxon>
        <taxon>indigoferoid/millettioid clade</taxon>
        <taxon>Phaseoleae</taxon>
        <taxon>Cajanus</taxon>
    </lineage>
</organism>
<dbReference type="Proteomes" id="UP000075243">
    <property type="component" value="Unassembled WGS sequence"/>
</dbReference>
<dbReference type="STRING" id="3821.A0A151UHX8"/>
<evidence type="ECO:0000256" key="2">
    <source>
        <dbReference type="ARBA" id="ARBA00022737"/>
    </source>
</evidence>
<dbReference type="EMBL" id="AGCT01064124">
    <property type="protein sequence ID" value="KYP78895.1"/>
    <property type="molecule type" value="Genomic_DNA"/>
</dbReference>
<comment type="similarity">
    <text evidence="1">Belongs to the PPR family. P subfamily.</text>
</comment>
<feature type="repeat" description="PPR" evidence="3">
    <location>
        <begin position="161"/>
        <end position="195"/>
    </location>
</feature>
<dbReference type="EMBL" id="KQ483490">
    <property type="protein sequence ID" value="KYP48845.1"/>
    <property type="molecule type" value="Genomic_DNA"/>
</dbReference>
<dbReference type="PANTHER" id="PTHR47447:SF17">
    <property type="entry name" value="OS12G0638900 PROTEIN"/>
    <property type="match status" value="1"/>
</dbReference>
<keyword evidence="6" id="KW-1185">Reference proteome</keyword>
<feature type="repeat" description="PPR" evidence="3">
    <location>
        <begin position="302"/>
        <end position="336"/>
    </location>
</feature>